<evidence type="ECO:0000256" key="2">
    <source>
        <dbReference type="ARBA" id="ARBA00022692"/>
    </source>
</evidence>
<dbReference type="Pfam" id="PF01825">
    <property type="entry name" value="GPS"/>
    <property type="match status" value="1"/>
</dbReference>
<feature type="domain" description="G-protein coupled receptors family 2 profile 2" evidence="8">
    <location>
        <begin position="152"/>
        <end position="414"/>
    </location>
</feature>
<feature type="transmembrane region" description="Helical" evidence="6">
    <location>
        <begin position="232"/>
        <end position="255"/>
    </location>
</feature>
<dbReference type="InterPro" id="IPR057244">
    <property type="entry name" value="GAIN_B"/>
</dbReference>
<evidence type="ECO:0000259" key="7">
    <source>
        <dbReference type="PROSITE" id="PS50221"/>
    </source>
</evidence>
<dbReference type="PANTHER" id="PTHR12011:SF285">
    <property type="entry name" value="ADHESION G PROTEIN-COUPLED RECEPTOR G3"/>
    <property type="match status" value="1"/>
</dbReference>
<feature type="non-terminal residue" evidence="9">
    <location>
        <position position="1"/>
    </location>
</feature>
<organism evidence="9 10">
    <name type="scientific">Nothocercus julius</name>
    <dbReference type="NCBI Taxonomy" id="2585813"/>
    <lineage>
        <taxon>Eukaryota</taxon>
        <taxon>Metazoa</taxon>
        <taxon>Chordata</taxon>
        <taxon>Craniata</taxon>
        <taxon>Vertebrata</taxon>
        <taxon>Euteleostomi</taxon>
        <taxon>Archelosauria</taxon>
        <taxon>Archosauria</taxon>
        <taxon>Dinosauria</taxon>
        <taxon>Saurischia</taxon>
        <taxon>Theropoda</taxon>
        <taxon>Coelurosauria</taxon>
        <taxon>Aves</taxon>
        <taxon>Palaeognathae</taxon>
        <taxon>Tinamiformes</taxon>
        <taxon>Tinamidae</taxon>
        <taxon>Nothocercus</taxon>
    </lineage>
</organism>
<feature type="non-terminal residue" evidence="9">
    <location>
        <position position="440"/>
    </location>
</feature>
<dbReference type="GO" id="GO:0007166">
    <property type="term" value="P:cell surface receptor signaling pathway"/>
    <property type="evidence" value="ECO:0007669"/>
    <property type="project" value="InterPro"/>
</dbReference>
<feature type="transmembrane region" description="Helical" evidence="6">
    <location>
        <begin position="189"/>
        <end position="212"/>
    </location>
</feature>
<proteinExistence type="predicted"/>
<dbReference type="GO" id="GO:0004930">
    <property type="term" value="F:G protein-coupled receptor activity"/>
    <property type="evidence" value="ECO:0007669"/>
    <property type="project" value="InterPro"/>
</dbReference>
<dbReference type="GO" id="GO:0007189">
    <property type="term" value="P:adenylate cyclase-activating G protein-coupled receptor signaling pathway"/>
    <property type="evidence" value="ECO:0007669"/>
    <property type="project" value="TreeGrafter"/>
</dbReference>
<evidence type="ECO:0000256" key="1">
    <source>
        <dbReference type="ARBA" id="ARBA00004141"/>
    </source>
</evidence>
<dbReference type="InterPro" id="IPR000832">
    <property type="entry name" value="GPCR_2_secretin-like"/>
</dbReference>
<dbReference type="InterPro" id="IPR000203">
    <property type="entry name" value="GPS"/>
</dbReference>
<feature type="transmembrane region" description="Helical" evidence="6">
    <location>
        <begin position="362"/>
        <end position="385"/>
    </location>
</feature>
<protein>
    <submittedName>
        <fullName evidence="9">AGRG3 protein</fullName>
    </submittedName>
</protein>
<evidence type="ECO:0000256" key="4">
    <source>
        <dbReference type="ARBA" id="ARBA00023136"/>
    </source>
</evidence>
<evidence type="ECO:0000256" key="5">
    <source>
        <dbReference type="ARBA" id="ARBA00023157"/>
    </source>
</evidence>
<feature type="transmembrane region" description="Helical" evidence="6">
    <location>
        <begin position="391"/>
        <end position="415"/>
    </location>
</feature>
<dbReference type="FunFam" id="1.20.1070.10:FF:000222">
    <property type="entry name" value="Adhesion G protein-coupled receptor G3"/>
    <property type="match status" value="1"/>
</dbReference>
<dbReference type="PRINTS" id="PR00249">
    <property type="entry name" value="GPCRSECRETIN"/>
</dbReference>
<comment type="subcellular location">
    <subcellularLocation>
        <location evidence="1">Membrane</location>
        <topology evidence="1">Multi-pass membrane protein</topology>
    </subcellularLocation>
</comment>
<evidence type="ECO:0000313" key="10">
    <source>
        <dbReference type="Proteomes" id="UP000531559"/>
    </source>
</evidence>
<feature type="transmembrane region" description="Helical" evidence="6">
    <location>
        <begin position="154"/>
        <end position="177"/>
    </location>
</feature>
<dbReference type="PROSITE" id="PS50221">
    <property type="entry name" value="GAIN_B"/>
    <property type="match status" value="1"/>
</dbReference>
<evidence type="ECO:0000259" key="8">
    <source>
        <dbReference type="PROSITE" id="PS50261"/>
    </source>
</evidence>
<dbReference type="Proteomes" id="UP000531559">
    <property type="component" value="Unassembled WGS sequence"/>
</dbReference>
<feature type="transmembrane region" description="Helical" evidence="6">
    <location>
        <begin position="267"/>
        <end position="289"/>
    </location>
</feature>
<evidence type="ECO:0000313" key="9">
    <source>
        <dbReference type="EMBL" id="NXA53028.1"/>
    </source>
</evidence>
<dbReference type="GO" id="GO:0005886">
    <property type="term" value="C:plasma membrane"/>
    <property type="evidence" value="ECO:0007669"/>
    <property type="project" value="TreeGrafter"/>
</dbReference>
<dbReference type="SMART" id="SM00303">
    <property type="entry name" value="GPS"/>
    <property type="match status" value="1"/>
</dbReference>
<evidence type="ECO:0000256" key="6">
    <source>
        <dbReference type="SAM" id="Phobius"/>
    </source>
</evidence>
<dbReference type="InterPro" id="IPR017981">
    <property type="entry name" value="GPCR_2-like_7TM"/>
</dbReference>
<feature type="domain" description="GAIN-B" evidence="7">
    <location>
        <begin position="1"/>
        <end position="146"/>
    </location>
</feature>
<dbReference type="OrthoDB" id="6134459at2759"/>
<dbReference type="PROSITE" id="PS50261">
    <property type="entry name" value="G_PROTEIN_RECEP_F2_4"/>
    <property type="match status" value="1"/>
</dbReference>
<dbReference type="InterPro" id="IPR046338">
    <property type="entry name" value="GAIN_dom_sf"/>
</dbReference>
<keyword evidence="2 6" id="KW-0812">Transmembrane</keyword>
<sequence>QGPKRINSTETGNTSKIRLPRKLFQSMSSQKVHVVVTVLNVTQLAIFKQESRQTRHILDNTVVGITVGDTTITGLQDPVQLTFTHGQLPRRVVFFFASCSLLSSFAGQGGGWDTSGCVTELGDKGTICSCDHLTFFTLLLSPTLDRSTARALKVIANVGCGLAVTFSVFSTVFYVFLRCTYKKFKAKETIQINLALHMNLISSLFLLNLTFLFNNWVSSTSQPGLCKSLGGLIHYCLLCCFTWMALEGCHLYLLFVKVLGTYIRHYLLKLCIVGWGLPALVVTVTGSIGSYGEYNIQNMDHQPILSLCWIKSEHITVHYITNCGYFGLIFLFNTVIFGVVAWKNYHLQSTRAAKENRKSWKVGLVAVGLFCLLGATWALAFLTYGSASVPMLYLFAILNSLQGLFIFIWLVVLYYPKREEIAGSSSNTIRNDKNTTVSQD</sequence>
<dbReference type="PANTHER" id="PTHR12011">
    <property type="entry name" value="ADHESION G-PROTEIN COUPLED RECEPTOR"/>
    <property type="match status" value="1"/>
</dbReference>
<keyword evidence="4 6" id="KW-0472">Membrane</keyword>
<dbReference type="AlphaFoldDB" id="A0A7K7WIH5"/>
<dbReference type="Gene3D" id="1.20.1070.10">
    <property type="entry name" value="Rhodopsin 7-helix transmembrane proteins"/>
    <property type="match status" value="1"/>
</dbReference>
<gene>
    <name evidence="9" type="primary">Adgrg3</name>
    <name evidence="9" type="ORF">NOTJUL_R04809</name>
</gene>
<dbReference type="Gene3D" id="2.60.220.50">
    <property type="match status" value="1"/>
</dbReference>
<comment type="caution">
    <text evidence="9">The sequence shown here is derived from an EMBL/GenBank/DDBJ whole genome shotgun (WGS) entry which is preliminary data.</text>
</comment>
<feature type="transmembrane region" description="Helical" evidence="6">
    <location>
        <begin position="319"/>
        <end position="342"/>
    </location>
</feature>
<evidence type="ECO:0000256" key="3">
    <source>
        <dbReference type="ARBA" id="ARBA00022989"/>
    </source>
</evidence>
<reference evidence="9 10" key="1">
    <citation type="submission" date="2019-09" db="EMBL/GenBank/DDBJ databases">
        <title>Bird 10,000 Genomes (B10K) Project - Family phase.</title>
        <authorList>
            <person name="Zhang G."/>
        </authorList>
    </citation>
    <scope>NUCLEOTIDE SEQUENCE [LARGE SCALE GENOMIC DNA]</scope>
    <source>
        <strain evidence="9">B10K-MSB-01</strain>
    </source>
</reference>
<accession>A0A7K7WIH5</accession>
<dbReference type="Pfam" id="PF00002">
    <property type="entry name" value="7tm_2"/>
    <property type="match status" value="1"/>
</dbReference>
<keyword evidence="5" id="KW-1015">Disulfide bond</keyword>
<name>A0A7K7WIH5_9AVES</name>
<keyword evidence="10" id="KW-1185">Reference proteome</keyword>
<keyword evidence="3 6" id="KW-1133">Transmembrane helix</keyword>
<dbReference type="EMBL" id="VZSV01000154">
    <property type="protein sequence ID" value="NXA53028.1"/>
    <property type="molecule type" value="Genomic_DNA"/>
</dbReference>